<dbReference type="KEGG" id="pspu:NA29_24670"/>
<dbReference type="Gene3D" id="3.40.50.300">
    <property type="entry name" value="P-loop containing nucleotide triphosphate hydrolases"/>
    <property type="match status" value="1"/>
</dbReference>
<dbReference type="PANTHER" id="PTHR37807:SF3">
    <property type="entry name" value="OS07G0160300 PROTEIN"/>
    <property type="match status" value="1"/>
</dbReference>
<keyword evidence="1" id="KW-0808">Transferase</keyword>
<proteinExistence type="predicted"/>
<protein>
    <submittedName>
        <fullName evidence="1">Cytidylate kinase</fullName>
    </submittedName>
</protein>
<dbReference type="OrthoDB" id="3819922at2"/>
<organism evidence="1 2">
    <name type="scientific">Pandoraea sputorum</name>
    <dbReference type="NCBI Taxonomy" id="93222"/>
    <lineage>
        <taxon>Bacteria</taxon>
        <taxon>Pseudomonadati</taxon>
        <taxon>Pseudomonadota</taxon>
        <taxon>Betaproteobacteria</taxon>
        <taxon>Burkholderiales</taxon>
        <taxon>Burkholderiaceae</taxon>
        <taxon>Pandoraea</taxon>
    </lineage>
</organism>
<dbReference type="EMBL" id="LT906435">
    <property type="protein sequence ID" value="SNU88177.1"/>
    <property type="molecule type" value="Genomic_DNA"/>
</dbReference>
<dbReference type="Proteomes" id="UP000215126">
    <property type="component" value="Chromosome 1"/>
</dbReference>
<keyword evidence="1" id="KW-0418">Kinase</keyword>
<evidence type="ECO:0000313" key="2">
    <source>
        <dbReference type="Proteomes" id="UP000215126"/>
    </source>
</evidence>
<sequence length="176" mass="19119">MLIVFAGRPGTGKTTVARELAGAIAAVYIRIDTLEQAFIGSVDGGVDIGPAGYMAGYAVAKDNLSSGLTVIADAVNAFQLTRDAWRTLATEMGVGILEVELICSDTSLHRKRVEERQADIPGHKLPTWKRVIERQYDPWDLDHLVIDTARVSVSQAVDKIVNCLKTAERQNLPQSS</sequence>
<dbReference type="Pfam" id="PF13671">
    <property type="entry name" value="AAA_33"/>
    <property type="match status" value="1"/>
</dbReference>
<accession>A0A239SRY5</accession>
<reference evidence="1 2" key="1">
    <citation type="submission" date="2017-06" db="EMBL/GenBank/DDBJ databases">
        <authorList>
            <consortium name="Pathogen Informatics"/>
        </authorList>
    </citation>
    <scope>NUCLEOTIDE SEQUENCE [LARGE SCALE GENOMIC DNA]</scope>
    <source>
        <strain evidence="1 2">NCTC13161</strain>
    </source>
</reference>
<dbReference type="STRING" id="93222.NA29_24670"/>
<dbReference type="AlphaFoldDB" id="A0A239SRY5"/>
<dbReference type="InterPro" id="IPR027417">
    <property type="entry name" value="P-loop_NTPase"/>
</dbReference>
<name>A0A239SRY5_9BURK</name>
<gene>
    <name evidence="1" type="ORF">SAMEA4530655_04121</name>
</gene>
<keyword evidence="2" id="KW-1185">Reference proteome</keyword>
<dbReference type="SUPFAM" id="SSF52540">
    <property type="entry name" value="P-loop containing nucleoside triphosphate hydrolases"/>
    <property type="match status" value="1"/>
</dbReference>
<dbReference type="RefSeq" id="WP_039401101.1">
    <property type="nucleotide sequence ID" value="NZ_CABPRX010000014.1"/>
</dbReference>
<dbReference type="GeneID" id="88096715"/>
<evidence type="ECO:0000313" key="1">
    <source>
        <dbReference type="EMBL" id="SNU88177.1"/>
    </source>
</evidence>
<dbReference type="GO" id="GO:0016301">
    <property type="term" value="F:kinase activity"/>
    <property type="evidence" value="ECO:0007669"/>
    <property type="project" value="UniProtKB-KW"/>
</dbReference>
<dbReference type="PANTHER" id="PTHR37807">
    <property type="entry name" value="OS07G0160300 PROTEIN"/>
    <property type="match status" value="1"/>
</dbReference>